<protein>
    <submittedName>
        <fullName evidence="2">Uncharacterized protein</fullName>
    </submittedName>
</protein>
<keyword evidence="1" id="KW-0175">Coiled coil</keyword>
<evidence type="ECO:0000313" key="3">
    <source>
        <dbReference type="Proteomes" id="UP000724149"/>
    </source>
</evidence>
<proteinExistence type="predicted"/>
<feature type="coiled-coil region" evidence="1">
    <location>
        <begin position="18"/>
        <end position="52"/>
    </location>
</feature>
<comment type="caution">
    <text evidence="2">The sequence shown here is derived from an EMBL/GenBank/DDBJ whole genome shotgun (WGS) entry which is preliminary data.</text>
</comment>
<gene>
    <name evidence="2" type="ORF">H9X81_05475</name>
</gene>
<accession>A0ABS2GNF6</accession>
<dbReference type="RefSeq" id="WP_177502265.1">
    <property type="nucleotide sequence ID" value="NZ_JACSNR010000004.1"/>
</dbReference>
<reference evidence="2 3" key="1">
    <citation type="journal article" date="2021" name="Sci. Rep.">
        <title>The distribution of antibiotic resistance genes in chicken gut microbiota commensals.</title>
        <authorList>
            <person name="Juricova H."/>
            <person name="Matiasovicova J."/>
            <person name="Kubasova T."/>
            <person name="Cejkova D."/>
            <person name="Rychlik I."/>
        </authorList>
    </citation>
    <scope>NUCLEOTIDE SEQUENCE [LARGE SCALE GENOMIC DNA]</scope>
    <source>
        <strain evidence="2 3">An564</strain>
    </source>
</reference>
<dbReference type="EMBL" id="JACSNR010000004">
    <property type="protein sequence ID" value="MBM6923141.1"/>
    <property type="molecule type" value="Genomic_DNA"/>
</dbReference>
<dbReference type="Proteomes" id="UP000724149">
    <property type="component" value="Unassembled WGS sequence"/>
</dbReference>
<evidence type="ECO:0000313" key="2">
    <source>
        <dbReference type="EMBL" id="MBM6923141.1"/>
    </source>
</evidence>
<keyword evidence="3" id="KW-1185">Reference proteome</keyword>
<sequence length="85" mass="9753">MTKKLPDGSYELTDPDQLREAIQRLGQAEDALESLSEQYHAMEAKLEAERSRGHGTRSVTFNRMLAEKLMLSGMLERFRFHGVEL</sequence>
<evidence type="ECO:0000256" key="1">
    <source>
        <dbReference type="SAM" id="Coils"/>
    </source>
</evidence>
<organism evidence="2 3">
    <name type="scientific">Hydrogenoanaerobacterium saccharovorans</name>
    <dbReference type="NCBI Taxonomy" id="474960"/>
    <lineage>
        <taxon>Bacteria</taxon>
        <taxon>Bacillati</taxon>
        <taxon>Bacillota</taxon>
        <taxon>Clostridia</taxon>
        <taxon>Eubacteriales</taxon>
        <taxon>Oscillospiraceae</taxon>
        <taxon>Hydrogenoanaerobacterium</taxon>
    </lineage>
</organism>
<name>A0ABS2GNF6_9FIRM</name>